<dbReference type="Pfam" id="PF08546">
    <property type="entry name" value="ApbA_C"/>
    <property type="match status" value="1"/>
</dbReference>
<evidence type="ECO:0000256" key="6">
    <source>
        <dbReference type="ARBA" id="ARBA00022655"/>
    </source>
</evidence>
<accession>A0A2H3KPU2</accession>
<evidence type="ECO:0000256" key="10">
    <source>
        <dbReference type="ARBA" id="ARBA00048793"/>
    </source>
</evidence>
<evidence type="ECO:0000259" key="12">
    <source>
        <dbReference type="Pfam" id="PF02558"/>
    </source>
</evidence>
<dbReference type="SUPFAM" id="SSF48179">
    <property type="entry name" value="6-phosphogluconate dehydrogenase C-terminal domain-like"/>
    <property type="match status" value="1"/>
</dbReference>
<dbReference type="InterPro" id="IPR013752">
    <property type="entry name" value="KPA_reductase"/>
</dbReference>
<evidence type="ECO:0000256" key="7">
    <source>
        <dbReference type="ARBA" id="ARBA00022857"/>
    </source>
</evidence>
<dbReference type="GO" id="GO:0005737">
    <property type="term" value="C:cytoplasm"/>
    <property type="evidence" value="ECO:0007669"/>
    <property type="project" value="TreeGrafter"/>
</dbReference>
<keyword evidence="8 11" id="KW-0560">Oxidoreductase</keyword>
<dbReference type="AlphaFoldDB" id="A0A2H3KPU2"/>
<dbReference type="Pfam" id="PF02558">
    <property type="entry name" value="ApbA"/>
    <property type="match status" value="1"/>
</dbReference>
<dbReference type="PANTHER" id="PTHR43765">
    <property type="entry name" value="2-DEHYDROPANTOATE 2-REDUCTASE-RELATED"/>
    <property type="match status" value="1"/>
</dbReference>
<comment type="similarity">
    <text evidence="3 11">Belongs to the ketopantoate reductase family.</text>
</comment>
<keyword evidence="15" id="KW-1185">Reference proteome</keyword>
<evidence type="ECO:0000256" key="9">
    <source>
        <dbReference type="ARBA" id="ARBA00032024"/>
    </source>
</evidence>
<keyword evidence="7 11" id="KW-0521">NADP</keyword>
<organism evidence="14 15">
    <name type="scientific">Candidatus Chloroploca asiatica</name>
    <dbReference type="NCBI Taxonomy" id="1506545"/>
    <lineage>
        <taxon>Bacteria</taxon>
        <taxon>Bacillati</taxon>
        <taxon>Chloroflexota</taxon>
        <taxon>Chloroflexia</taxon>
        <taxon>Chloroflexales</taxon>
        <taxon>Chloroflexineae</taxon>
        <taxon>Oscillochloridaceae</taxon>
        <taxon>Candidatus Chloroploca</taxon>
    </lineage>
</organism>
<dbReference type="NCBIfam" id="TIGR00745">
    <property type="entry name" value="apbA_panE"/>
    <property type="match status" value="1"/>
</dbReference>
<evidence type="ECO:0000313" key="15">
    <source>
        <dbReference type="Proteomes" id="UP000220922"/>
    </source>
</evidence>
<dbReference type="Gene3D" id="1.10.1040.10">
    <property type="entry name" value="N-(1-d-carboxylethyl)-l-norvaline Dehydrogenase, domain 2"/>
    <property type="match status" value="1"/>
</dbReference>
<dbReference type="InterPro" id="IPR008927">
    <property type="entry name" value="6-PGluconate_DH-like_C_sf"/>
</dbReference>
<comment type="pathway">
    <text evidence="2 11">Cofactor biosynthesis; (R)-pantothenate biosynthesis; (R)-pantoate from 3-methyl-2-oxobutanoate: step 2/2.</text>
</comment>
<dbReference type="InterPro" id="IPR013332">
    <property type="entry name" value="KPR_N"/>
</dbReference>
<dbReference type="InterPro" id="IPR050838">
    <property type="entry name" value="Ketopantoate_reductase"/>
</dbReference>
<proteinExistence type="inferred from homology"/>
<dbReference type="Gene3D" id="3.40.50.720">
    <property type="entry name" value="NAD(P)-binding Rossmann-like Domain"/>
    <property type="match status" value="1"/>
</dbReference>
<evidence type="ECO:0000256" key="2">
    <source>
        <dbReference type="ARBA" id="ARBA00004994"/>
    </source>
</evidence>
<dbReference type="Proteomes" id="UP000220922">
    <property type="component" value="Unassembled WGS sequence"/>
</dbReference>
<sequence length="305" mass="31051">MRIAIIGAGAIGGVFAWYLAPHCDLVIVDQWADHVAALNRDGLHCERDGVTKARRVRAVSDPALAFPAQLALVLVKAHQTTWAAEACAAALAPDGLAYTLQNGLGNHEVLAAELGATRVGQGVTTLGGTLLGPGRVRHAGMGATTLSLTPNSAQANALADLLNQAGLPTSITGDLDTLIWGKLIVNVGINAITALLRVRNGVLAENSAARSLLGAVVTEAVGVAAAQGITLPYTDTVAHVLQVARATAANQSSMLQDRLRGAPTEIATINGAIVALGAKLGIPTPYNATLVALITALETSQGEGG</sequence>
<dbReference type="EMBL" id="LYXE01000046">
    <property type="protein sequence ID" value="PDW00325.1"/>
    <property type="molecule type" value="Genomic_DNA"/>
</dbReference>
<evidence type="ECO:0000256" key="4">
    <source>
        <dbReference type="ARBA" id="ARBA00013014"/>
    </source>
</evidence>
<dbReference type="OrthoDB" id="9793586at2"/>
<dbReference type="EC" id="1.1.1.169" evidence="4 11"/>
<evidence type="ECO:0000259" key="13">
    <source>
        <dbReference type="Pfam" id="PF08546"/>
    </source>
</evidence>
<evidence type="ECO:0000256" key="8">
    <source>
        <dbReference type="ARBA" id="ARBA00023002"/>
    </source>
</evidence>
<gene>
    <name evidence="14" type="ORF">A9Q02_10020</name>
</gene>
<evidence type="ECO:0000256" key="3">
    <source>
        <dbReference type="ARBA" id="ARBA00007870"/>
    </source>
</evidence>
<dbReference type="PANTHER" id="PTHR43765:SF2">
    <property type="entry name" value="2-DEHYDROPANTOATE 2-REDUCTASE"/>
    <property type="match status" value="1"/>
</dbReference>
<feature type="domain" description="Ketopantoate reductase N-terminal" evidence="12">
    <location>
        <begin position="3"/>
        <end position="148"/>
    </location>
</feature>
<comment type="function">
    <text evidence="1 11">Catalyzes the NADPH-dependent reduction of ketopantoate into pantoic acid.</text>
</comment>
<dbReference type="RefSeq" id="WP_097651090.1">
    <property type="nucleotide sequence ID" value="NZ_LYXE01000046.1"/>
</dbReference>
<dbReference type="GO" id="GO:0008677">
    <property type="term" value="F:2-dehydropantoate 2-reductase activity"/>
    <property type="evidence" value="ECO:0007669"/>
    <property type="project" value="UniProtKB-EC"/>
</dbReference>
<name>A0A2H3KPU2_9CHLR</name>
<evidence type="ECO:0000313" key="14">
    <source>
        <dbReference type="EMBL" id="PDW00325.1"/>
    </source>
</evidence>
<dbReference type="GO" id="GO:0050661">
    <property type="term" value="F:NADP binding"/>
    <property type="evidence" value="ECO:0007669"/>
    <property type="project" value="TreeGrafter"/>
</dbReference>
<comment type="caution">
    <text evidence="14">The sequence shown here is derived from an EMBL/GenBank/DDBJ whole genome shotgun (WGS) entry which is preliminary data.</text>
</comment>
<dbReference type="FunFam" id="1.10.1040.10:FF:000017">
    <property type="entry name" value="2-dehydropantoate 2-reductase"/>
    <property type="match status" value="1"/>
</dbReference>
<dbReference type="InterPro" id="IPR003710">
    <property type="entry name" value="ApbA"/>
</dbReference>
<comment type="catalytic activity">
    <reaction evidence="10 11">
        <text>(R)-pantoate + NADP(+) = 2-dehydropantoate + NADPH + H(+)</text>
        <dbReference type="Rhea" id="RHEA:16233"/>
        <dbReference type="ChEBI" id="CHEBI:11561"/>
        <dbReference type="ChEBI" id="CHEBI:15378"/>
        <dbReference type="ChEBI" id="CHEBI:15980"/>
        <dbReference type="ChEBI" id="CHEBI:57783"/>
        <dbReference type="ChEBI" id="CHEBI:58349"/>
        <dbReference type="EC" id="1.1.1.169"/>
    </reaction>
</comment>
<reference evidence="14 15" key="1">
    <citation type="submission" date="2016-05" db="EMBL/GenBank/DDBJ databases">
        <authorList>
            <person name="Lavstsen T."/>
            <person name="Jespersen J.S."/>
        </authorList>
    </citation>
    <scope>NUCLEOTIDE SEQUENCE [LARGE SCALE GENOMIC DNA]</scope>
    <source>
        <strain evidence="14 15">B7-9</strain>
    </source>
</reference>
<dbReference type="GO" id="GO:0015940">
    <property type="term" value="P:pantothenate biosynthetic process"/>
    <property type="evidence" value="ECO:0007669"/>
    <property type="project" value="UniProtKB-UniPathway"/>
</dbReference>
<evidence type="ECO:0000256" key="1">
    <source>
        <dbReference type="ARBA" id="ARBA00002919"/>
    </source>
</evidence>
<feature type="domain" description="Ketopantoate reductase C-terminal" evidence="13">
    <location>
        <begin position="175"/>
        <end position="298"/>
    </location>
</feature>
<evidence type="ECO:0000256" key="5">
    <source>
        <dbReference type="ARBA" id="ARBA00019465"/>
    </source>
</evidence>
<protein>
    <recommendedName>
        <fullName evidence="5 11">2-dehydropantoate 2-reductase</fullName>
        <ecNumber evidence="4 11">1.1.1.169</ecNumber>
    </recommendedName>
    <alternativeName>
        <fullName evidence="9 11">Ketopantoate reductase</fullName>
    </alternativeName>
</protein>
<evidence type="ECO:0000256" key="11">
    <source>
        <dbReference type="RuleBase" id="RU362068"/>
    </source>
</evidence>
<keyword evidence="6 11" id="KW-0566">Pantothenate biosynthesis</keyword>
<dbReference type="SUPFAM" id="SSF51735">
    <property type="entry name" value="NAD(P)-binding Rossmann-fold domains"/>
    <property type="match status" value="1"/>
</dbReference>
<dbReference type="UniPathway" id="UPA00028">
    <property type="reaction ID" value="UER00004"/>
</dbReference>
<dbReference type="InterPro" id="IPR013328">
    <property type="entry name" value="6PGD_dom2"/>
</dbReference>
<dbReference type="InterPro" id="IPR036291">
    <property type="entry name" value="NAD(P)-bd_dom_sf"/>
</dbReference>